<feature type="compositionally biased region" description="Basic and acidic residues" evidence="1">
    <location>
        <begin position="128"/>
        <end position="138"/>
    </location>
</feature>
<reference evidence="2 3" key="1">
    <citation type="submission" date="2024-10" db="EMBL/GenBank/DDBJ databases">
        <authorList>
            <person name="Kim D."/>
        </authorList>
    </citation>
    <scope>NUCLEOTIDE SEQUENCE [LARGE SCALE GENOMIC DNA]</scope>
    <source>
        <strain evidence="2">BH-2024</strain>
    </source>
</reference>
<organism evidence="2 3">
    <name type="scientific">Heterodera trifolii</name>
    <dbReference type="NCBI Taxonomy" id="157864"/>
    <lineage>
        <taxon>Eukaryota</taxon>
        <taxon>Metazoa</taxon>
        <taxon>Ecdysozoa</taxon>
        <taxon>Nematoda</taxon>
        <taxon>Chromadorea</taxon>
        <taxon>Rhabditida</taxon>
        <taxon>Tylenchina</taxon>
        <taxon>Tylenchomorpha</taxon>
        <taxon>Tylenchoidea</taxon>
        <taxon>Heteroderidae</taxon>
        <taxon>Heteroderinae</taxon>
        <taxon>Heterodera</taxon>
    </lineage>
</organism>
<feature type="compositionally biased region" description="Basic and acidic residues" evidence="1">
    <location>
        <begin position="158"/>
        <end position="167"/>
    </location>
</feature>
<evidence type="ECO:0000313" key="2">
    <source>
        <dbReference type="EMBL" id="KAL3072137.1"/>
    </source>
</evidence>
<feature type="region of interest" description="Disordered" evidence="1">
    <location>
        <begin position="1"/>
        <end position="198"/>
    </location>
</feature>
<keyword evidence="3" id="KW-1185">Reference proteome</keyword>
<protein>
    <submittedName>
        <fullName evidence="2">Uncharacterized protein</fullName>
    </submittedName>
</protein>
<gene>
    <name evidence="2" type="ORF">niasHT_036134</name>
</gene>
<feature type="compositionally biased region" description="Basic and acidic residues" evidence="1">
    <location>
        <begin position="1"/>
        <end position="15"/>
    </location>
</feature>
<sequence length="198" mass="22244">MAKEFRLGHHFERSFLDAPPPPPCASKLAHPGSAAMARGGPRRPDDGMVGRGPRQWREGVRADDRQNGGEGAAAVERGCPWKRGGPWQPRRRTTEWWGGVRSSKERGSVEESGPCRLTAEWWGGGRCSSERGSVEERGSAPTDGRMFPRLVKQHFQQRQRDEEAERKRQGRPAWRPRHFVREGAGAPTDAWKYRDAPG</sequence>
<dbReference type="EMBL" id="JBICBT010001345">
    <property type="protein sequence ID" value="KAL3072137.1"/>
    <property type="molecule type" value="Genomic_DNA"/>
</dbReference>
<dbReference type="AlphaFoldDB" id="A0ABD2I2S5"/>
<evidence type="ECO:0000313" key="3">
    <source>
        <dbReference type="Proteomes" id="UP001620626"/>
    </source>
</evidence>
<feature type="compositionally biased region" description="Basic and acidic residues" evidence="1">
    <location>
        <begin position="55"/>
        <end position="67"/>
    </location>
</feature>
<comment type="caution">
    <text evidence="2">The sequence shown here is derived from an EMBL/GenBank/DDBJ whole genome shotgun (WGS) entry which is preliminary data.</text>
</comment>
<accession>A0ABD2I2S5</accession>
<proteinExistence type="predicted"/>
<dbReference type="Proteomes" id="UP001620626">
    <property type="component" value="Unassembled WGS sequence"/>
</dbReference>
<evidence type="ECO:0000256" key="1">
    <source>
        <dbReference type="SAM" id="MobiDB-lite"/>
    </source>
</evidence>
<feature type="compositionally biased region" description="Basic residues" evidence="1">
    <location>
        <begin position="168"/>
        <end position="178"/>
    </location>
</feature>
<name>A0ABD2I2S5_9BILA</name>